<dbReference type="GO" id="GO:0005634">
    <property type="term" value="C:nucleus"/>
    <property type="evidence" value="ECO:0007669"/>
    <property type="project" value="TreeGrafter"/>
</dbReference>
<keyword evidence="3" id="KW-0547">Nucleotide-binding</keyword>
<keyword evidence="5" id="KW-0067">ATP-binding</keyword>
<dbReference type="GO" id="GO:0005737">
    <property type="term" value="C:cytoplasm"/>
    <property type="evidence" value="ECO:0007669"/>
    <property type="project" value="TreeGrafter"/>
</dbReference>
<evidence type="ECO:0000259" key="6">
    <source>
        <dbReference type="PROSITE" id="PS50011"/>
    </source>
</evidence>
<dbReference type="OrthoDB" id="310217at2759"/>
<dbReference type="GO" id="GO:0004674">
    <property type="term" value="F:protein serine/threonine kinase activity"/>
    <property type="evidence" value="ECO:0007669"/>
    <property type="project" value="UniProtKB-EC"/>
</dbReference>
<dbReference type="Pfam" id="PF00069">
    <property type="entry name" value="Pkinase"/>
    <property type="match status" value="1"/>
</dbReference>
<dbReference type="PROSITE" id="PS50011">
    <property type="entry name" value="PROTEIN_KINASE_DOM"/>
    <property type="match status" value="1"/>
</dbReference>
<dbReference type="InterPro" id="IPR011009">
    <property type="entry name" value="Kinase-like_dom_sf"/>
</dbReference>
<dbReference type="PANTHER" id="PTHR43671">
    <property type="entry name" value="SERINE/THREONINE-PROTEIN KINASE NEK"/>
    <property type="match status" value="1"/>
</dbReference>
<dbReference type="Gene3D" id="1.10.510.10">
    <property type="entry name" value="Transferase(Phosphotransferase) domain 1"/>
    <property type="match status" value="1"/>
</dbReference>
<reference evidence="7" key="1">
    <citation type="submission" date="2021-01" db="EMBL/GenBank/DDBJ databases">
        <title>Chromosome-level genome assembly of a human fungal pathogen reveals clustering of transcriptionally co-regulated genes.</title>
        <authorList>
            <person name="Voorhies M."/>
            <person name="Cohen S."/>
            <person name="Shea T.P."/>
            <person name="Petrus S."/>
            <person name="Munoz J.F."/>
            <person name="Poplawski S."/>
            <person name="Goldman W.E."/>
            <person name="Michael T."/>
            <person name="Cuomo C.A."/>
            <person name="Sil A."/>
            <person name="Beyhan S."/>
        </authorList>
    </citation>
    <scope>NUCLEOTIDE SEQUENCE</scope>
    <source>
        <strain evidence="7">WU24</strain>
    </source>
</reference>
<dbReference type="VEuPathDB" id="FungiDB:I7I51_06611"/>
<proteinExistence type="predicted"/>
<feature type="domain" description="Protein kinase" evidence="6">
    <location>
        <begin position="18"/>
        <end position="304"/>
    </location>
</feature>
<organism evidence="7 8">
    <name type="scientific">Ajellomyces capsulatus</name>
    <name type="common">Darling's disease fungus</name>
    <name type="synonym">Histoplasma capsulatum</name>
    <dbReference type="NCBI Taxonomy" id="5037"/>
    <lineage>
        <taxon>Eukaryota</taxon>
        <taxon>Fungi</taxon>
        <taxon>Dikarya</taxon>
        <taxon>Ascomycota</taxon>
        <taxon>Pezizomycotina</taxon>
        <taxon>Eurotiomycetes</taxon>
        <taxon>Eurotiomycetidae</taxon>
        <taxon>Onygenales</taxon>
        <taxon>Ajellomycetaceae</taxon>
        <taxon>Histoplasma</taxon>
    </lineage>
</organism>
<evidence type="ECO:0000256" key="4">
    <source>
        <dbReference type="ARBA" id="ARBA00022777"/>
    </source>
</evidence>
<evidence type="ECO:0000313" key="7">
    <source>
        <dbReference type="EMBL" id="QSS65762.1"/>
    </source>
</evidence>
<dbReference type="PROSITE" id="PS00108">
    <property type="entry name" value="PROTEIN_KINASE_ST"/>
    <property type="match status" value="1"/>
</dbReference>
<dbReference type="SMART" id="SM00220">
    <property type="entry name" value="S_TKc"/>
    <property type="match status" value="1"/>
</dbReference>
<evidence type="ECO:0000313" key="8">
    <source>
        <dbReference type="Proteomes" id="UP000663671"/>
    </source>
</evidence>
<dbReference type="AlphaFoldDB" id="A0A8A1MMD2"/>
<keyword evidence="2" id="KW-0808">Transferase</keyword>
<gene>
    <name evidence="7" type="ORF">I7I51_06611</name>
</gene>
<dbReference type="CDD" id="cd00180">
    <property type="entry name" value="PKc"/>
    <property type="match status" value="1"/>
</dbReference>
<protein>
    <recommendedName>
        <fullName evidence="1">non-specific serine/threonine protein kinase</fullName>
        <ecNumber evidence="1">2.7.11.1</ecNumber>
    </recommendedName>
</protein>
<sequence length="304" mass="34769">MVWEIQMIRHPQPVSNKYDMLLDLGRGGGGFNAGIAVVTRRSDKLICIRKRLVLGQLSTPHHWNREADTMRKLRGHRNICSFIEANIGTESGELYVEYCKMGTLHDFLLYMKSRLLVVPERFVWQVLFDLTSALCWMHDGIKTAAAIDQTRVPGWMPIIHRDIKPDNCFLQVQTCPNSIYPMVKLGDFGLAIRKKDFNNLSPTSKAVCAPGWFPPEYPLCGERSDVYRTAAIAQLMCLPTWAFGIGAQVSPYYSQGLRICIQTGMLRNIHKRPFALDFQRLISREYTRPEGFPVPNDAFRVLQF</sequence>
<keyword evidence="4" id="KW-0418">Kinase</keyword>
<dbReference type="EMBL" id="CP069115">
    <property type="protein sequence ID" value="QSS65762.1"/>
    <property type="molecule type" value="Genomic_DNA"/>
</dbReference>
<dbReference type="PANTHER" id="PTHR43671:SF13">
    <property type="entry name" value="SERINE_THREONINE-PROTEIN KINASE NEK2"/>
    <property type="match status" value="1"/>
</dbReference>
<dbReference type="Proteomes" id="UP000663671">
    <property type="component" value="Chromosome 3"/>
</dbReference>
<dbReference type="InterPro" id="IPR008271">
    <property type="entry name" value="Ser/Thr_kinase_AS"/>
</dbReference>
<name>A0A8A1MMD2_AJECA</name>
<dbReference type="SUPFAM" id="SSF56112">
    <property type="entry name" value="Protein kinase-like (PK-like)"/>
    <property type="match status" value="1"/>
</dbReference>
<dbReference type="GO" id="GO:0005524">
    <property type="term" value="F:ATP binding"/>
    <property type="evidence" value="ECO:0007669"/>
    <property type="project" value="UniProtKB-KW"/>
</dbReference>
<dbReference type="GO" id="GO:0007059">
    <property type="term" value="P:chromosome segregation"/>
    <property type="evidence" value="ECO:0007669"/>
    <property type="project" value="TreeGrafter"/>
</dbReference>
<dbReference type="InterPro" id="IPR050660">
    <property type="entry name" value="NEK_Ser/Thr_kinase"/>
</dbReference>
<accession>A0A8A1MMD2</accession>
<evidence type="ECO:0000256" key="5">
    <source>
        <dbReference type="ARBA" id="ARBA00022840"/>
    </source>
</evidence>
<evidence type="ECO:0000256" key="2">
    <source>
        <dbReference type="ARBA" id="ARBA00022679"/>
    </source>
</evidence>
<evidence type="ECO:0000256" key="1">
    <source>
        <dbReference type="ARBA" id="ARBA00012513"/>
    </source>
</evidence>
<dbReference type="EC" id="2.7.11.1" evidence="1"/>
<evidence type="ECO:0000256" key="3">
    <source>
        <dbReference type="ARBA" id="ARBA00022741"/>
    </source>
</evidence>
<dbReference type="InterPro" id="IPR000719">
    <property type="entry name" value="Prot_kinase_dom"/>
</dbReference>
<dbReference type="GO" id="GO:0044732">
    <property type="term" value="C:mitotic spindle pole body"/>
    <property type="evidence" value="ECO:0007669"/>
    <property type="project" value="TreeGrafter"/>
</dbReference>